<reference evidence="1 2" key="1">
    <citation type="journal article" date="2020" name="Cell">
        <title>Large-Scale Comparative Analyses of Tick Genomes Elucidate Their Genetic Diversity and Vector Capacities.</title>
        <authorList>
            <consortium name="Tick Genome and Microbiome Consortium (TIGMIC)"/>
            <person name="Jia N."/>
            <person name="Wang J."/>
            <person name="Shi W."/>
            <person name="Du L."/>
            <person name="Sun Y."/>
            <person name="Zhan W."/>
            <person name="Jiang J.F."/>
            <person name="Wang Q."/>
            <person name="Zhang B."/>
            <person name="Ji P."/>
            <person name="Bell-Sakyi L."/>
            <person name="Cui X.M."/>
            <person name="Yuan T.T."/>
            <person name="Jiang B.G."/>
            <person name="Yang W.F."/>
            <person name="Lam T.T."/>
            <person name="Chang Q.C."/>
            <person name="Ding S.J."/>
            <person name="Wang X.J."/>
            <person name="Zhu J.G."/>
            <person name="Ruan X.D."/>
            <person name="Zhao L."/>
            <person name="Wei J.T."/>
            <person name="Ye R.Z."/>
            <person name="Que T.C."/>
            <person name="Du C.H."/>
            <person name="Zhou Y.H."/>
            <person name="Cheng J.X."/>
            <person name="Dai P.F."/>
            <person name="Guo W.B."/>
            <person name="Han X.H."/>
            <person name="Huang E.J."/>
            <person name="Li L.F."/>
            <person name="Wei W."/>
            <person name="Gao Y.C."/>
            <person name="Liu J.Z."/>
            <person name="Shao H.Z."/>
            <person name="Wang X."/>
            <person name="Wang C.C."/>
            <person name="Yang T.C."/>
            <person name="Huo Q.B."/>
            <person name="Li W."/>
            <person name="Chen H.Y."/>
            <person name="Chen S.E."/>
            <person name="Zhou L.G."/>
            <person name="Ni X.B."/>
            <person name="Tian J.H."/>
            <person name="Sheng Y."/>
            <person name="Liu T."/>
            <person name="Pan Y.S."/>
            <person name="Xia L.Y."/>
            <person name="Li J."/>
            <person name="Zhao F."/>
            <person name="Cao W.C."/>
        </authorList>
    </citation>
    <scope>NUCLEOTIDE SEQUENCE [LARGE SCALE GENOMIC DNA]</scope>
    <source>
        <strain evidence="1">Iper-2018</strain>
    </source>
</reference>
<evidence type="ECO:0000313" key="1">
    <source>
        <dbReference type="EMBL" id="KAG0417285.1"/>
    </source>
</evidence>
<dbReference type="Proteomes" id="UP000805193">
    <property type="component" value="Unassembled WGS sequence"/>
</dbReference>
<proteinExistence type="predicted"/>
<protein>
    <submittedName>
        <fullName evidence="1">Uncharacterized protein</fullName>
    </submittedName>
</protein>
<accession>A0AC60PC48</accession>
<organism evidence="1 2">
    <name type="scientific">Ixodes persulcatus</name>
    <name type="common">Taiga tick</name>
    <dbReference type="NCBI Taxonomy" id="34615"/>
    <lineage>
        <taxon>Eukaryota</taxon>
        <taxon>Metazoa</taxon>
        <taxon>Ecdysozoa</taxon>
        <taxon>Arthropoda</taxon>
        <taxon>Chelicerata</taxon>
        <taxon>Arachnida</taxon>
        <taxon>Acari</taxon>
        <taxon>Parasitiformes</taxon>
        <taxon>Ixodida</taxon>
        <taxon>Ixodoidea</taxon>
        <taxon>Ixodidae</taxon>
        <taxon>Ixodinae</taxon>
        <taxon>Ixodes</taxon>
    </lineage>
</organism>
<evidence type="ECO:0000313" key="2">
    <source>
        <dbReference type="Proteomes" id="UP000805193"/>
    </source>
</evidence>
<name>A0AC60PC48_IXOPE</name>
<comment type="caution">
    <text evidence="1">The sequence shown here is derived from an EMBL/GenBank/DDBJ whole genome shotgun (WGS) entry which is preliminary data.</text>
</comment>
<dbReference type="EMBL" id="JABSTQ010010862">
    <property type="protein sequence ID" value="KAG0417285.1"/>
    <property type="molecule type" value="Genomic_DNA"/>
</dbReference>
<keyword evidence="2" id="KW-1185">Reference proteome</keyword>
<gene>
    <name evidence="1" type="ORF">HPB47_005730</name>
</gene>
<sequence>MGITAPSFPQQEDKELLGAFASSIKLVEGRYEVALPWKPMNLQQAGNEGAAGKRLTSLTNKDAQLQCDAD</sequence>